<evidence type="ECO:0000256" key="1">
    <source>
        <dbReference type="ARBA" id="ARBA00022574"/>
    </source>
</evidence>
<dbReference type="PROSITE" id="PS50082">
    <property type="entry name" value="WD_REPEATS_2"/>
    <property type="match status" value="3"/>
</dbReference>
<dbReference type="SMART" id="SM00320">
    <property type="entry name" value="WD40"/>
    <property type="match status" value="4"/>
</dbReference>
<comment type="caution">
    <text evidence="4">The sequence shown here is derived from an EMBL/GenBank/DDBJ whole genome shotgun (WGS) entry which is preliminary data.</text>
</comment>
<dbReference type="InterPro" id="IPR015943">
    <property type="entry name" value="WD40/YVTN_repeat-like_dom_sf"/>
</dbReference>
<feature type="repeat" description="WD" evidence="3">
    <location>
        <begin position="111"/>
        <end position="154"/>
    </location>
</feature>
<dbReference type="EMBL" id="JANBPU010000283">
    <property type="protein sequence ID" value="KAJ1913146.1"/>
    <property type="molecule type" value="Genomic_DNA"/>
</dbReference>
<dbReference type="InterPro" id="IPR019775">
    <property type="entry name" value="WD40_repeat_CS"/>
</dbReference>
<dbReference type="InterPro" id="IPR001680">
    <property type="entry name" value="WD40_rpt"/>
</dbReference>
<keyword evidence="2" id="KW-0677">Repeat</keyword>
<dbReference type="Pfam" id="PF00400">
    <property type="entry name" value="WD40"/>
    <property type="match status" value="4"/>
</dbReference>
<feature type="repeat" description="WD" evidence="3">
    <location>
        <begin position="26"/>
        <end position="67"/>
    </location>
</feature>
<sequence>MSAFGGFGIKSNTQLGVNKDNNDMLIHDMPDTISELAFSPDKRFLAGSCWDGNVYVWEFDANFQSRQYAMVKHDKPALCCTWSPDGSLLFSGGADNLIRQLNVATQATAIVGKHDQPIQEIRVVTNNGALLLASASWDKTLKFWNLQSEMPVHTVNLPERPYAMDALDNLIVVGLSDCSFHYIDATNPNNVVKKDGPGTHQTTTIAMFPDKTGYAVCTVEGRTSINYFTQSKENGHDNFTYRCHRTNNQTHPVNVIRFNPQTGTFATAGADGMICFWDKVARSKTGSLEKLGSPVTAMAYSPDGRKFAYALGYDWGKGVAFADPQMKNQLFLHTLSNDEYFPKGQK</sequence>
<keyword evidence="5" id="KW-1185">Reference proteome</keyword>
<dbReference type="Proteomes" id="UP001150538">
    <property type="component" value="Unassembled WGS sequence"/>
</dbReference>
<name>A0A9W7ZY14_9FUNG</name>
<dbReference type="OrthoDB" id="256303at2759"/>
<feature type="repeat" description="WD" evidence="3">
    <location>
        <begin position="246"/>
        <end position="278"/>
    </location>
</feature>
<dbReference type="PANTHER" id="PTHR10971">
    <property type="entry name" value="MRNA EXPORT FACTOR AND BUB3"/>
    <property type="match status" value="1"/>
</dbReference>
<protein>
    <submittedName>
        <fullName evidence="4">RNA export factor gle2</fullName>
    </submittedName>
</protein>
<dbReference type="AlphaFoldDB" id="A0A9W7ZY14"/>
<dbReference type="Gene3D" id="2.130.10.10">
    <property type="entry name" value="YVTN repeat-like/Quinoprotein amine dehydrogenase"/>
    <property type="match status" value="1"/>
</dbReference>
<evidence type="ECO:0000256" key="3">
    <source>
        <dbReference type="PROSITE-ProRule" id="PRU00221"/>
    </source>
</evidence>
<accession>A0A9W7ZY14</accession>
<evidence type="ECO:0000313" key="4">
    <source>
        <dbReference type="EMBL" id="KAJ1913146.1"/>
    </source>
</evidence>
<dbReference type="PROSITE" id="PS00678">
    <property type="entry name" value="WD_REPEATS_1"/>
    <property type="match status" value="2"/>
</dbReference>
<proteinExistence type="predicted"/>
<organism evidence="4 5">
    <name type="scientific">Mycoemilia scoparia</name>
    <dbReference type="NCBI Taxonomy" id="417184"/>
    <lineage>
        <taxon>Eukaryota</taxon>
        <taxon>Fungi</taxon>
        <taxon>Fungi incertae sedis</taxon>
        <taxon>Zoopagomycota</taxon>
        <taxon>Kickxellomycotina</taxon>
        <taxon>Kickxellomycetes</taxon>
        <taxon>Kickxellales</taxon>
        <taxon>Kickxellaceae</taxon>
        <taxon>Mycoemilia</taxon>
    </lineage>
</organism>
<evidence type="ECO:0000313" key="5">
    <source>
        <dbReference type="Proteomes" id="UP001150538"/>
    </source>
</evidence>
<reference evidence="4" key="1">
    <citation type="submission" date="2022-07" db="EMBL/GenBank/DDBJ databases">
        <title>Phylogenomic reconstructions and comparative analyses of Kickxellomycotina fungi.</title>
        <authorList>
            <person name="Reynolds N.K."/>
            <person name="Stajich J.E."/>
            <person name="Barry K."/>
            <person name="Grigoriev I.V."/>
            <person name="Crous P."/>
            <person name="Smith M.E."/>
        </authorList>
    </citation>
    <scope>NUCLEOTIDE SEQUENCE</scope>
    <source>
        <strain evidence="4">NBRC 100468</strain>
    </source>
</reference>
<dbReference type="InterPro" id="IPR036322">
    <property type="entry name" value="WD40_repeat_dom_sf"/>
</dbReference>
<dbReference type="PROSITE" id="PS50294">
    <property type="entry name" value="WD_REPEATS_REGION"/>
    <property type="match status" value="1"/>
</dbReference>
<keyword evidence="1 3" id="KW-0853">WD repeat</keyword>
<gene>
    <name evidence="4" type="primary">GLE2</name>
    <name evidence="4" type="ORF">H4219_005330</name>
</gene>
<dbReference type="SUPFAM" id="SSF50978">
    <property type="entry name" value="WD40 repeat-like"/>
    <property type="match status" value="1"/>
</dbReference>
<evidence type="ECO:0000256" key="2">
    <source>
        <dbReference type="ARBA" id="ARBA00022737"/>
    </source>
</evidence>